<feature type="transmembrane region" description="Helical" evidence="11">
    <location>
        <begin position="160"/>
        <end position="183"/>
    </location>
</feature>
<comment type="caution">
    <text evidence="14">The sequence shown here is derived from an EMBL/GenBank/DDBJ whole genome shotgun (WGS) entry which is preliminary data.</text>
</comment>
<proteinExistence type="predicted"/>
<dbReference type="PANTHER" id="PTHR45436">
    <property type="entry name" value="SENSOR HISTIDINE KINASE YKOH"/>
    <property type="match status" value="1"/>
</dbReference>
<dbReference type="SUPFAM" id="SSF47384">
    <property type="entry name" value="Homodimeric domain of signal transducing histidine kinase"/>
    <property type="match status" value="1"/>
</dbReference>
<dbReference type="InterPro" id="IPR036890">
    <property type="entry name" value="HATPase_C_sf"/>
</dbReference>
<sequence>MRARLLLVLVVFALAAVAGFAVPLLSSTAEQRTQRLVIDRTADVERFVVLTQQAVDSGDHGVLAAEAEAYTTLYDEPVVVVDAHRTPLAQTGGLSMADGQVRSLVEATLRNQSAPPPPTVTPWATEPAFFTRPVGPGTRVTGVVVLRASVTNAAADVTGYWLTIGAGAVAAALVFVLVALLLARWVLRPLRRLEDGVLAVTAGQRAEVPARGGPAELRTLAAEFNQMSDAVVSAAEQQRRLVADASHQLRNPMAALRLRVDSLAPRVDDEGQRAYRATVTEVERLEALLDGLLALGMAESTATRLAAGGAAGEPAEVRSAIADRVDAWTAAAERAGVTLVAEDGPPLLVRCPEPDLAQVLDVLLDNAISYAGDGATVTVESTADGSIVVRDDGPGLSDEDRARATERFWRAGGDGAGRGTGLGLAIADRLVAGHGGRLELHAVRPHGLAVHVTLPGGEPS</sequence>
<evidence type="ECO:0000259" key="13">
    <source>
        <dbReference type="PROSITE" id="PS50885"/>
    </source>
</evidence>
<protein>
    <recommendedName>
        <fullName evidence="3">histidine kinase</fullName>
        <ecNumber evidence="3">2.7.13.3</ecNumber>
    </recommendedName>
</protein>
<dbReference type="RefSeq" id="WP_130475237.1">
    <property type="nucleotide sequence ID" value="NZ_SFCC01000005.1"/>
</dbReference>
<name>A0A4Q7J7Q8_9PSEU</name>
<evidence type="ECO:0000256" key="10">
    <source>
        <dbReference type="ARBA" id="ARBA00023136"/>
    </source>
</evidence>
<evidence type="ECO:0000256" key="4">
    <source>
        <dbReference type="ARBA" id="ARBA00022553"/>
    </source>
</evidence>
<dbReference type="SUPFAM" id="SSF55874">
    <property type="entry name" value="ATPase domain of HSP90 chaperone/DNA topoisomerase II/histidine kinase"/>
    <property type="match status" value="1"/>
</dbReference>
<evidence type="ECO:0000313" key="15">
    <source>
        <dbReference type="Proteomes" id="UP000292003"/>
    </source>
</evidence>
<dbReference type="GO" id="GO:0005886">
    <property type="term" value="C:plasma membrane"/>
    <property type="evidence" value="ECO:0007669"/>
    <property type="project" value="UniProtKB-SubCell"/>
</dbReference>
<keyword evidence="10 11" id="KW-0472">Membrane</keyword>
<dbReference type="Gene3D" id="1.10.287.130">
    <property type="match status" value="1"/>
</dbReference>
<dbReference type="Gene3D" id="3.30.565.10">
    <property type="entry name" value="Histidine kinase-like ATPase, C-terminal domain"/>
    <property type="match status" value="1"/>
</dbReference>
<dbReference type="InterPro" id="IPR036097">
    <property type="entry name" value="HisK_dim/P_sf"/>
</dbReference>
<feature type="domain" description="HAMP" evidence="13">
    <location>
        <begin position="184"/>
        <end position="236"/>
    </location>
</feature>
<keyword evidence="7 14" id="KW-0418">Kinase</keyword>
<dbReference type="CDD" id="cd00075">
    <property type="entry name" value="HATPase"/>
    <property type="match status" value="1"/>
</dbReference>
<keyword evidence="4" id="KW-0597">Phosphoprotein</keyword>
<dbReference type="EMBL" id="SFCC01000005">
    <property type="protein sequence ID" value="RZQ63711.1"/>
    <property type="molecule type" value="Genomic_DNA"/>
</dbReference>
<keyword evidence="9" id="KW-0902">Two-component regulatory system</keyword>
<dbReference type="InterPro" id="IPR003660">
    <property type="entry name" value="HAMP_dom"/>
</dbReference>
<evidence type="ECO:0000256" key="2">
    <source>
        <dbReference type="ARBA" id="ARBA00004236"/>
    </source>
</evidence>
<keyword evidence="6 11" id="KW-0812">Transmembrane</keyword>
<feature type="domain" description="Histidine kinase" evidence="12">
    <location>
        <begin position="244"/>
        <end position="458"/>
    </location>
</feature>
<dbReference type="CDD" id="cd00082">
    <property type="entry name" value="HisKA"/>
    <property type="match status" value="1"/>
</dbReference>
<dbReference type="OrthoDB" id="9786919at2"/>
<dbReference type="Pfam" id="PF00512">
    <property type="entry name" value="HisKA"/>
    <property type="match status" value="1"/>
</dbReference>
<evidence type="ECO:0000256" key="6">
    <source>
        <dbReference type="ARBA" id="ARBA00022692"/>
    </source>
</evidence>
<dbReference type="InterPro" id="IPR004358">
    <property type="entry name" value="Sig_transdc_His_kin-like_C"/>
</dbReference>
<dbReference type="Proteomes" id="UP000292003">
    <property type="component" value="Unassembled WGS sequence"/>
</dbReference>
<evidence type="ECO:0000313" key="14">
    <source>
        <dbReference type="EMBL" id="RZQ63711.1"/>
    </source>
</evidence>
<accession>A0A4Q7J7Q8</accession>
<keyword evidence="5" id="KW-0808">Transferase</keyword>
<keyword evidence="8 11" id="KW-1133">Transmembrane helix</keyword>
<evidence type="ECO:0000256" key="1">
    <source>
        <dbReference type="ARBA" id="ARBA00000085"/>
    </source>
</evidence>
<gene>
    <name evidence="14" type="ORF">EWH70_11065</name>
</gene>
<dbReference type="GO" id="GO:0000155">
    <property type="term" value="F:phosphorelay sensor kinase activity"/>
    <property type="evidence" value="ECO:0007669"/>
    <property type="project" value="InterPro"/>
</dbReference>
<dbReference type="Gene3D" id="6.10.340.10">
    <property type="match status" value="1"/>
</dbReference>
<dbReference type="EC" id="2.7.13.3" evidence="3"/>
<dbReference type="CDD" id="cd06225">
    <property type="entry name" value="HAMP"/>
    <property type="match status" value="1"/>
</dbReference>
<comment type="catalytic activity">
    <reaction evidence="1">
        <text>ATP + protein L-histidine = ADP + protein N-phospho-L-histidine.</text>
        <dbReference type="EC" id="2.7.13.3"/>
    </reaction>
</comment>
<organism evidence="14 15">
    <name type="scientific">Amycolatopsis suaedae</name>
    <dbReference type="NCBI Taxonomy" id="2510978"/>
    <lineage>
        <taxon>Bacteria</taxon>
        <taxon>Bacillati</taxon>
        <taxon>Actinomycetota</taxon>
        <taxon>Actinomycetes</taxon>
        <taxon>Pseudonocardiales</taxon>
        <taxon>Pseudonocardiaceae</taxon>
        <taxon>Amycolatopsis</taxon>
    </lineage>
</organism>
<evidence type="ECO:0000256" key="11">
    <source>
        <dbReference type="SAM" id="Phobius"/>
    </source>
</evidence>
<evidence type="ECO:0000256" key="7">
    <source>
        <dbReference type="ARBA" id="ARBA00022777"/>
    </source>
</evidence>
<dbReference type="AlphaFoldDB" id="A0A4Q7J7Q8"/>
<evidence type="ECO:0000256" key="8">
    <source>
        <dbReference type="ARBA" id="ARBA00022989"/>
    </source>
</evidence>
<dbReference type="InterPro" id="IPR003594">
    <property type="entry name" value="HATPase_dom"/>
</dbReference>
<dbReference type="SMART" id="SM00387">
    <property type="entry name" value="HATPase_c"/>
    <property type="match status" value="1"/>
</dbReference>
<evidence type="ECO:0000256" key="9">
    <source>
        <dbReference type="ARBA" id="ARBA00023012"/>
    </source>
</evidence>
<dbReference type="PRINTS" id="PR00344">
    <property type="entry name" value="BCTRLSENSOR"/>
</dbReference>
<dbReference type="PROSITE" id="PS50109">
    <property type="entry name" value="HIS_KIN"/>
    <property type="match status" value="1"/>
</dbReference>
<dbReference type="SMART" id="SM00388">
    <property type="entry name" value="HisKA"/>
    <property type="match status" value="1"/>
</dbReference>
<evidence type="ECO:0000256" key="3">
    <source>
        <dbReference type="ARBA" id="ARBA00012438"/>
    </source>
</evidence>
<dbReference type="SMART" id="SM00304">
    <property type="entry name" value="HAMP"/>
    <property type="match status" value="1"/>
</dbReference>
<dbReference type="PANTHER" id="PTHR45436:SF5">
    <property type="entry name" value="SENSOR HISTIDINE KINASE TRCS"/>
    <property type="match status" value="1"/>
</dbReference>
<evidence type="ECO:0000256" key="5">
    <source>
        <dbReference type="ARBA" id="ARBA00022679"/>
    </source>
</evidence>
<dbReference type="Pfam" id="PF02518">
    <property type="entry name" value="HATPase_c"/>
    <property type="match status" value="1"/>
</dbReference>
<dbReference type="Pfam" id="PF00672">
    <property type="entry name" value="HAMP"/>
    <property type="match status" value="1"/>
</dbReference>
<dbReference type="PROSITE" id="PS50885">
    <property type="entry name" value="HAMP"/>
    <property type="match status" value="1"/>
</dbReference>
<comment type="subcellular location">
    <subcellularLocation>
        <location evidence="2">Cell membrane</location>
    </subcellularLocation>
</comment>
<evidence type="ECO:0000259" key="12">
    <source>
        <dbReference type="PROSITE" id="PS50109"/>
    </source>
</evidence>
<dbReference type="InterPro" id="IPR003661">
    <property type="entry name" value="HisK_dim/P_dom"/>
</dbReference>
<reference evidence="14 15" key="1">
    <citation type="submission" date="2019-02" db="EMBL/GenBank/DDBJ databases">
        <title>Draft genome sequence of Amycolatopsis sp. 8-3EHSu isolated from roots of Suaeda maritima.</title>
        <authorList>
            <person name="Duangmal K."/>
            <person name="Chantavorakit T."/>
        </authorList>
    </citation>
    <scope>NUCLEOTIDE SEQUENCE [LARGE SCALE GENOMIC DNA]</scope>
    <source>
        <strain evidence="14 15">8-3EHSu</strain>
    </source>
</reference>
<keyword evidence="15" id="KW-1185">Reference proteome</keyword>
<dbReference type="InterPro" id="IPR050428">
    <property type="entry name" value="TCS_sensor_his_kinase"/>
</dbReference>
<dbReference type="InterPro" id="IPR005467">
    <property type="entry name" value="His_kinase_dom"/>
</dbReference>